<comment type="similarity">
    <text evidence="2 12 13">Belongs to the TonB-dependent receptor family.</text>
</comment>
<keyword evidence="10" id="KW-0675">Receptor</keyword>
<evidence type="ECO:0000256" key="10">
    <source>
        <dbReference type="ARBA" id="ARBA00023170"/>
    </source>
</evidence>
<evidence type="ECO:0000313" key="15">
    <source>
        <dbReference type="EMBL" id="OZI31867.1"/>
    </source>
</evidence>
<evidence type="ECO:0000313" key="16">
    <source>
        <dbReference type="Proteomes" id="UP000216020"/>
    </source>
</evidence>
<dbReference type="Pfam" id="PF07715">
    <property type="entry name" value="Plug"/>
    <property type="match status" value="1"/>
</dbReference>
<accession>A0A261S4E6</accession>
<keyword evidence="8 13" id="KW-0798">TonB box</keyword>
<proteinExistence type="inferred from homology"/>
<evidence type="ECO:0000256" key="13">
    <source>
        <dbReference type="RuleBase" id="RU003357"/>
    </source>
</evidence>
<dbReference type="GO" id="GO:0015891">
    <property type="term" value="P:siderophore transport"/>
    <property type="evidence" value="ECO:0007669"/>
    <property type="project" value="InterPro"/>
</dbReference>
<comment type="subcellular location">
    <subcellularLocation>
        <location evidence="1 12">Cell outer membrane</location>
        <topology evidence="1 12">Multi-pass membrane protein</topology>
    </subcellularLocation>
</comment>
<evidence type="ECO:0000256" key="7">
    <source>
        <dbReference type="ARBA" id="ARBA00023004"/>
    </source>
</evidence>
<dbReference type="Pfam" id="PF07660">
    <property type="entry name" value="STN"/>
    <property type="match status" value="1"/>
</dbReference>
<dbReference type="SMART" id="SM00965">
    <property type="entry name" value="STN"/>
    <property type="match status" value="1"/>
</dbReference>
<dbReference type="EMBL" id="NEVM01000005">
    <property type="protein sequence ID" value="OZI31867.1"/>
    <property type="molecule type" value="Genomic_DNA"/>
</dbReference>
<dbReference type="InterPro" id="IPR012910">
    <property type="entry name" value="Plug_dom"/>
</dbReference>
<dbReference type="PANTHER" id="PTHR32552:SF74">
    <property type="entry name" value="HYDROXAMATE SIDEROPHORE RECEPTOR FHUE"/>
    <property type="match status" value="1"/>
</dbReference>
<dbReference type="Pfam" id="PF00593">
    <property type="entry name" value="TonB_dep_Rec_b-barrel"/>
    <property type="match status" value="1"/>
</dbReference>
<name>A0A261S4E6_9BORD</name>
<dbReference type="InterPro" id="IPR010105">
    <property type="entry name" value="TonB_sidphr_rcpt"/>
</dbReference>
<keyword evidence="9 12" id="KW-0472">Membrane</keyword>
<dbReference type="InterPro" id="IPR036942">
    <property type="entry name" value="Beta-barrel_TonB_sf"/>
</dbReference>
<gene>
    <name evidence="15" type="ORF">CAL29_28830</name>
</gene>
<evidence type="ECO:0000256" key="5">
    <source>
        <dbReference type="ARBA" id="ARBA00022496"/>
    </source>
</evidence>
<dbReference type="Gene3D" id="2.40.170.20">
    <property type="entry name" value="TonB-dependent receptor, beta-barrel domain"/>
    <property type="match status" value="1"/>
</dbReference>
<evidence type="ECO:0000256" key="1">
    <source>
        <dbReference type="ARBA" id="ARBA00004571"/>
    </source>
</evidence>
<dbReference type="InterPro" id="IPR039426">
    <property type="entry name" value="TonB-dep_rcpt-like"/>
</dbReference>
<dbReference type="SUPFAM" id="SSF56935">
    <property type="entry name" value="Porins"/>
    <property type="match status" value="1"/>
</dbReference>
<dbReference type="GO" id="GO:0009279">
    <property type="term" value="C:cell outer membrane"/>
    <property type="evidence" value="ECO:0007669"/>
    <property type="project" value="UniProtKB-SubCell"/>
</dbReference>
<sequence length="831" mass="90407">MAAPMNLWPKGLARCASYSSDKSKTVNSQDIRKTTAGNRRGKPVGAALNTLAISVALAFGMAPPAAHAQAGMQVRIDIPAQSLNRALLQLGQQTDIQLYYLPETVQGLNAPAVSGTMTPDQALQKLLAGTGIEFRTSGKTVTLSRPGSSSSVAQLPEVTVIGAPATGATTEGSGSYAANAVTMFGNAQSLKDIPSSVSVLTRQQMDDQNITTINNAMLYTTGVSSIGYAGTMGAGTRAYYNARGFPVDVLLDGQSIVSGIQWLSQFDMAMYDRVETFRGPAGLLDGQGSFGGSVNLVRKMPTDTFQIKSETSIGSWANYRQMVDVSGPLNKEGTLRGRVVGVASKGNSYLDGERSREGMGYAVLEYDIDPRTTVSLSAGYQTAPVYRFDFGVGYDSANHLVIGPRGWSQNFGPDWNRSYTTIKEANATLKHRFDNGWNAQATVLSHEYDAYYKYAYTNTPVAGTNTAAYYGQRQDVKDDWLGVDAHVSGPVTVLGRKNDVLLGASYASYNYKFLSASQNIGTYDIFSPRIPEPDLPYTSGTRTRIEQYSLYGQVHAHLTDKFSLVLGGRDVFFRERTRTTLPTDTSWNTVAKQNGKFVPYGGLIYALTPQISAYTSYSKIFSAQTSSTYSGAAIQPFTGEQYEVGLKGGFLDNRLNATIAAFRINGDHLAVSDQTHAGYYVDSGAVRSQGWEAELSGSPLPNWNIVTGYTLANTRYLSSPTAQGQSYSGETPQHLFKLWTTYRFTQEALQGFSVGGGMYVQSNTWRFKPQYHQGGYATFSTKVGYQFNSHVQADVTVNNVFNRKYYSRAPYTLFAEYGAPRSVMLTVRASY</sequence>
<evidence type="ECO:0000256" key="8">
    <source>
        <dbReference type="ARBA" id="ARBA00023077"/>
    </source>
</evidence>
<dbReference type="NCBIfam" id="TIGR01783">
    <property type="entry name" value="TonB-siderophor"/>
    <property type="match status" value="1"/>
</dbReference>
<evidence type="ECO:0000259" key="14">
    <source>
        <dbReference type="SMART" id="SM00965"/>
    </source>
</evidence>
<keyword evidence="5" id="KW-0410">Iron transport</keyword>
<protein>
    <recommendedName>
        <fullName evidence="14">Secretin/TonB short N-terminal domain-containing protein</fullName>
    </recommendedName>
</protein>
<evidence type="ECO:0000256" key="9">
    <source>
        <dbReference type="ARBA" id="ARBA00023136"/>
    </source>
</evidence>
<evidence type="ECO:0000256" key="2">
    <source>
        <dbReference type="ARBA" id="ARBA00009810"/>
    </source>
</evidence>
<dbReference type="Proteomes" id="UP000216020">
    <property type="component" value="Unassembled WGS sequence"/>
</dbReference>
<dbReference type="Gene3D" id="2.170.130.10">
    <property type="entry name" value="TonB-dependent receptor, plug domain"/>
    <property type="match status" value="1"/>
</dbReference>
<evidence type="ECO:0000256" key="12">
    <source>
        <dbReference type="PROSITE-ProRule" id="PRU01360"/>
    </source>
</evidence>
<evidence type="ECO:0000256" key="11">
    <source>
        <dbReference type="ARBA" id="ARBA00023237"/>
    </source>
</evidence>
<evidence type="ECO:0000256" key="3">
    <source>
        <dbReference type="ARBA" id="ARBA00022448"/>
    </source>
</evidence>
<keyword evidence="4 12" id="KW-1134">Transmembrane beta strand</keyword>
<dbReference type="PROSITE" id="PS52016">
    <property type="entry name" value="TONB_DEPENDENT_REC_3"/>
    <property type="match status" value="1"/>
</dbReference>
<keyword evidence="6 12" id="KW-0812">Transmembrane</keyword>
<organism evidence="15 16">
    <name type="scientific">Bordetella genomosp. 10</name>
    <dbReference type="NCBI Taxonomy" id="1416804"/>
    <lineage>
        <taxon>Bacteria</taxon>
        <taxon>Pseudomonadati</taxon>
        <taxon>Pseudomonadota</taxon>
        <taxon>Betaproteobacteria</taxon>
        <taxon>Burkholderiales</taxon>
        <taxon>Alcaligenaceae</taxon>
        <taxon>Bordetella</taxon>
    </lineage>
</organism>
<comment type="caution">
    <text evidence="15">The sequence shown here is derived from an EMBL/GenBank/DDBJ whole genome shotgun (WGS) entry which is preliminary data.</text>
</comment>
<dbReference type="Gene3D" id="3.55.50.30">
    <property type="match status" value="1"/>
</dbReference>
<keyword evidence="11 12" id="KW-0998">Cell outer membrane</keyword>
<keyword evidence="7" id="KW-0408">Iron</keyword>
<keyword evidence="16" id="KW-1185">Reference proteome</keyword>
<dbReference type="PANTHER" id="PTHR32552">
    <property type="entry name" value="FERRICHROME IRON RECEPTOR-RELATED"/>
    <property type="match status" value="1"/>
</dbReference>
<dbReference type="AlphaFoldDB" id="A0A261S4E6"/>
<reference evidence="16" key="1">
    <citation type="submission" date="2017-05" db="EMBL/GenBank/DDBJ databases">
        <title>Complete and WGS of Bordetella genogroups.</title>
        <authorList>
            <person name="Spilker T."/>
            <person name="Lipuma J."/>
        </authorList>
    </citation>
    <scope>NUCLEOTIDE SEQUENCE [LARGE SCALE GENOMIC DNA]</scope>
    <source>
        <strain evidence="16">AU16122</strain>
    </source>
</reference>
<feature type="domain" description="Secretin/TonB short N-terminal" evidence="14">
    <location>
        <begin position="96"/>
        <end position="146"/>
    </location>
</feature>
<dbReference type="OrthoDB" id="8533686at2"/>
<dbReference type="InterPro" id="IPR037066">
    <property type="entry name" value="Plug_dom_sf"/>
</dbReference>
<dbReference type="GO" id="GO:0038023">
    <property type="term" value="F:signaling receptor activity"/>
    <property type="evidence" value="ECO:0007669"/>
    <property type="project" value="InterPro"/>
</dbReference>
<evidence type="ECO:0000256" key="6">
    <source>
        <dbReference type="ARBA" id="ARBA00022692"/>
    </source>
</evidence>
<dbReference type="InterPro" id="IPR000531">
    <property type="entry name" value="Beta-barrel_TonB"/>
</dbReference>
<dbReference type="GO" id="GO:0015344">
    <property type="term" value="F:siderophore uptake transmembrane transporter activity"/>
    <property type="evidence" value="ECO:0007669"/>
    <property type="project" value="TreeGrafter"/>
</dbReference>
<keyword evidence="3 12" id="KW-0813">Transport</keyword>
<dbReference type="CDD" id="cd01347">
    <property type="entry name" value="ligand_gated_channel"/>
    <property type="match status" value="1"/>
</dbReference>
<evidence type="ECO:0000256" key="4">
    <source>
        <dbReference type="ARBA" id="ARBA00022452"/>
    </source>
</evidence>
<keyword evidence="5" id="KW-0406">Ion transport</keyword>
<dbReference type="InterPro" id="IPR011662">
    <property type="entry name" value="Secretin/TonB_short_N"/>
</dbReference>